<keyword evidence="3" id="KW-1185">Reference proteome</keyword>
<organism evidence="2 3">
    <name type="scientific">Microcella pacifica</name>
    <dbReference type="NCBI Taxonomy" id="2591847"/>
    <lineage>
        <taxon>Bacteria</taxon>
        <taxon>Bacillati</taxon>
        <taxon>Actinomycetota</taxon>
        <taxon>Actinomycetes</taxon>
        <taxon>Micrococcales</taxon>
        <taxon>Microbacteriaceae</taxon>
        <taxon>Microcella</taxon>
    </lineage>
</organism>
<protein>
    <recommendedName>
        <fullName evidence="4">TadE-like protein</fullName>
    </recommendedName>
</protein>
<gene>
    <name evidence="2" type="ORF">FK219_010090</name>
</gene>
<keyword evidence="1" id="KW-0472">Membrane</keyword>
<dbReference type="EMBL" id="VIKT02000017">
    <property type="protein sequence ID" value="NHF63582.1"/>
    <property type="molecule type" value="Genomic_DNA"/>
</dbReference>
<dbReference type="PROSITE" id="PS51257">
    <property type="entry name" value="PROKAR_LIPOPROTEIN"/>
    <property type="match status" value="1"/>
</dbReference>
<name>A0A9E5JQ30_9MICO</name>
<keyword evidence="1" id="KW-0812">Transmembrane</keyword>
<dbReference type="RefSeq" id="WP_152583912.1">
    <property type="nucleotide sequence ID" value="NZ_JAVJPO010000025.1"/>
</dbReference>
<evidence type="ECO:0008006" key="4">
    <source>
        <dbReference type="Google" id="ProtNLM"/>
    </source>
</evidence>
<sequence>MRDDRGAATAEVAVALPVVALVLVACLGGLLAGTELVRLQSAAADAARLLGRGESSALQHMQQVVPGATVLVRRSDGLVCVEARSAPRVLGVPVEVSATSCALDGEW</sequence>
<feature type="transmembrane region" description="Helical" evidence="1">
    <location>
        <begin position="12"/>
        <end position="32"/>
    </location>
</feature>
<comment type="caution">
    <text evidence="2">The sequence shown here is derived from an EMBL/GenBank/DDBJ whole genome shotgun (WGS) entry which is preliminary data.</text>
</comment>
<evidence type="ECO:0000313" key="3">
    <source>
        <dbReference type="Proteomes" id="UP000818266"/>
    </source>
</evidence>
<dbReference type="NCBIfam" id="NF041390">
    <property type="entry name" value="TadE_Rv3655c"/>
    <property type="match status" value="1"/>
</dbReference>
<evidence type="ECO:0000313" key="2">
    <source>
        <dbReference type="EMBL" id="NHF63582.1"/>
    </source>
</evidence>
<evidence type="ECO:0000256" key="1">
    <source>
        <dbReference type="SAM" id="Phobius"/>
    </source>
</evidence>
<proteinExistence type="predicted"/>
<keyword evidence="1" id="KW-1133">Transmembrane helix</keyword>
<dbReference type="InterPro" id="IPR049790">
    <property type="entry name" value="Rv3655c/TadE"/>
</dbReference>
<dbReference type="Proteomes" id="UP000818266">
    <property type="component" value="Unassembled WGS sequence"/>
</dbReference>
<reference evidence="2 3" key="1">
    <citation type="submission" date="2020-03" db="EMBL/GenBank/DDBJ databases">
        <title>Chryseoglobus sp. isolated from a deep-sea seamount.</title>
        <authorList>
            <person name="Zhang D.-C."/>
        </authorList>
    </citation>
    <scope>NUCLEOTIDE SEQUENCE [LARGE SCALE GENOMIC DNA]</scope>
    <source>
        <strain evidence="2 3">KN1116</strain>
    </source>
</reference>
<accession>A0A9E5JQ30</accession>
<dbReference type="AlphaFoldDB" id="A0A9E5JQ30"/>